<dbReference type="EC" id="2.4.1.-" evidence="12"/>
<feature type="transmembrane region" description="Helical" evidence="12">
    <location>
        <begin position="223"/>
        <end position="241"/>
    </location>
</feature>
<evidence type="ECO:0000256" key="13">
    <source>
        <dbReference type="SAM" id="MobiDB-lite"/>
    </source>
</evidence>
<evidence type="ECO:0000256" key="2">
    <source>
        <dbReference type="ARBA" id="ARBA00004687"/>
    </source>
</evidence>
<keyword evidence="7 12" id="KW-0812">Transmembrane</keyword>
<evidence type="ECO:0000256" key="11">
    <source>
        <dbReference type="ARBA" id="ARBA00024708"/>
    </source>
</evidence>
<evidence type="ECO:0000256" key="9">
    <source>
        <dbReference type="ARBA" id="ARBA00022989"/>
    </source>
</evidence>
<keyword evidence="5 12" id="KW-0328">Glycosyltransferase</keyword>
<keyword evidence="8 12" id="KW-0256">Endoplasmic reticulum</keyword>
<dbReference type="PANTHER" id="PTHR22760:SF4">
    <property type="entry name" value="GPI MANNOSYLTRANSFERASE 3"/>
    <property type="match status" value="1"/>
</dbReference>
<name>A0A8H3YLS3_VENIN</name>
<keyword evidence="4" id="KW-0337">GPI-anchor biosynthesis</keyword>
<dbReference type="GO" id="GO:0005789">
    <property type="term" value="C:endoplasmic reticulum membrane"/>
    <property type="evidence" value="ECO:0007669"/>
    <property type="project" value="UniProtKB-SubCell"/>
</dbReference>
<sequence length="506" mass="57816">MSMSSSRPRRPKQQQHHRHHQHHQHQPHNSTRITDDTTRSGFPSAWHVMLLLVALRIVNALAVKSFYVPDEYYQSLEPAWQLAFGSNSGAWITWEWRNQLRSSLHPILFAGIYRAVSSFSDLCHFSQVARAALLLAAPRITQGTFAAGLDFFTWRLADSIYGNGSHVAWTTVQSAVAASTAICDRLYYGLWTFPPLQFVHFNIAQSLAIFYGSNRLDYYLTEGVPLLLMTMMPFAILGLYRGLKLPFSRPSNSAGSSLKEVVPSMLAWASVFTIGSLSLISHKEARFLYPLLPSLHLFAASPLSHFARRLKSWRVSLAGALFAVNIGIAMYTSRVHQKGVVDVMTFLRSEHESKTHSGNTTVAFLMPCHSTPWRSHLIHSTIDAWALTCEPPINISMEQRSTYEDEADIFYHSPTVWLEQNMEQLALINTLDDRSKKWADQERNADGRVTGAGRSWPRYLVFFEQLEPQMKELLKDAPYRECWRGFNTHWHDDWRRQGDVVVWCMT</sequence>
<comment type="pathway">
    <text evidence="2">Glycolipid biosynthesis; glycosylphosphatidylinositol-anchor biosynthesis.</text>
</comment>
<keyword evidence="6" id="KW-0808">Transferase</keyword>
<dbReference type="PANTHER" id="PTHR22760">
    <property type="entry name" value="GLYCOSYLTRANSFERASE"/>
    <property type="match status" value="1"/>
</dbReference>
<dbReference type="AlphaFoldDB" id="A0A8H3YLS3"/>
<evidence type="ECO:0000256" key="8">
    <source>
        <dbReference type="ARBA" id="ARBA00022824"/>
    </source>
</evidence>
<dbReference type="GO" id="GO:0006506">
    <property type="term" value="P:GPI anchor biosynthetic process"/>
    <property type="evidence" value="ECO:0007669"/>
    <property type="project" value="UniProtKB-UniPathway"/>
</dbReference>
<evidence type="ECO:0000256" key="5">
    <source>
        <dbReference type="ARBA" id="ARBA00022676"/>
    </source>
</evidence>
<dbReference type="UniPathway" id="UPA00196"/>
<keyword evidence="9 12" id="KW-1133">Transmembrane helix</keyword>
<comment type="subcellular location">
    <subcellularLocation>
        <location evidence="1 12">Endoplasmic reticulum membrane</location>
        <topology evidence="1 12">Multi-pass membrane protein</topology>
    </subcellularLocation>
</comment>
<reference evidence="14 15" key="1">
    <citation type="submission" date="2018-12" db="EMBL/GenBank/DDBJ databases">
        <title>Venturia inaequalis Genome Resource.</title>
        <authorList>
            <person name="Lichtner F.J."/>
        </authorList>
    </citation>
    <scope>NUCLEOTIDE SEQUENCE [LARGE SCALE GENOMIC DNA]</scope>
    <source>
        <strain evidence="14 15">120213</strain>
    </source>
</reference>
<dbReference type="InterPro" id="IPR005599">
    <property type="entry name" value="GPI_mannosylTrfase"/>
</dbReference>
<evidence type="ECO:0000256" key="3">
    <source>
        <dbReference type="ARBA" id="ARBA00006065"/>
    </source>
</evidence>
<comment type="caution">
    <text evidence="14">The sequence shown here is derived from an EMBL/GenBank/DDBJ whole genome shotgun (WGS) entry which is preliminary data.</text>
</comment>
<evidence type="ECO:0000256" key="6">
    <source>
        <dbReference type="ARBA" id="ARBA00022679"/>
    </source>
</evidence>
<dbReference type="Pfam" id="PF03901">
    <property type="entry name" value="Glyco_transf_22"/>
    <property type="match status" value="2"/>
</dbReference>
<feature type="region of interest" description="Disordered" evidence="13">
    <location>
        <begin position="1"/>
        <end position="37"/>
    </location>
</feature>
<evidence type="ECO:0000256" key="12">
    <source>
        <dbReference type="RuleBase" id="RU363075"/>
    </source>
</evidence>
<protein>
    <recommendedName>
        <fullName evidence="12">Mannosyltransferase</fullName>
        <ecNumber evidence="12">2.4.1.-</ecNumber>
    </recommendedName>
</protein>
<organism evidence="14 15">
    <name type="scientific">Venturia inaequalis</name>
    <name type="common">Apple scab fungus</name>
    <dbReference type="NCBI Taxonomy" id="5025"/>
    <lineage>
        <taxon>Eukaryota</taxon>
        <taxon>Fungi</taxon>
        <taxon>Dikarya</taxon>
        <taxon>Ascomycota</taxon>
        <taxon>Pezizomycotina</taxon>
        <taxon>Dothideomycetes</taxon>
        <taxon>Pleosporomycetidae</taxon>
        <taxon>Venturiales</taxon>
        <taxon>Venturiaceae</taxon>
        <taxon>Venturia</taxon>
    </lineage>
</organism>
<comment type="caution">
    <text evidence="12">Lacks conserved residue(s) required for the propagation of feature annotation.</text>
</comment>
<keyword evidence="10 12" id="KW-0472">Membrane</keyword>
<dbReference type="Proteomes" id="UP000447873">
    <property type="component" value="Unassembled WGS sequence"/>
</dbReference>
<evidence type="ECO:0000313" key="15">
    <source>
        <dbReference type="Proteomes" id="UP000447873"/>
    </source>
</evidence>
<evidence type="ECO:0000256" key="1">
    <source>
        <dbReference type="ARBA" id="ARBA00004477"/>
    </source>
</evidence>
<feature type="compositionally biased region" description="Basic residues" evidence="13">
    <location>
        <begin position="7"/>
        <end position="26"/>
    </location>
</feature>
<evidence type="ECO:0000256" key="10">
    <source>
        <dbReference type="ARBA" id="ARBA00023136"/>
    </source>
</evidence>
<dbReference type="GO" id="GO:0000026">
    <property type="term" value="F:alpha-1,2-mannosyltransferase activity"/>
    <property type="evidence" value="ECO:0007669"/>
    <property type="project" value="TreeGrafter"/>
</dbReference>
<comment type="function">
    <text evidence="11">Mannosyltransferase involved in glycosylphosphatidylinositol-anchor biosynthesis. Transfers the third mannose to Man2-GlcN-acyl-PI during GPI precursor assembly.</text>
</comment>
<accession>A0A8H3YLS3</accession>
<proteinExistence type="inferred from homology"/>
<gene>
    <name evidence="14" type="ORF">EG328_009675</name>
</gene>
<evidence type="ECO:0000256" key="7">
    <source>
        <dbReference type="ARBA" id="ARBA00022692"/>
    </source>
</evidence>
<dbReference type="EMBL" id="WNWS01000598">
    <property type="protein sequence ID" value="KAE9965395.1"/>
    <property type="molecule type" value="Genomic_DNA"/>
</dbReference>
<evidence type="ECO:0000313" key="14">
    <source>
        <dbReference type="EMBL" id="KAE9965395.1"/>
    </source>
</evidence>
<comment type="similarity">
    <text evidence="3">Belongs to the glycosyltransferase 22 family. PIGB subfamily.</text>
</comment>
<evidence type="ECO:0000256" key="4">
    <source>
        <dbReference type="ARBA" id="ARBA00022502"/>
    </source>
</evidence>